<comment type="caution">
    <text evidence="1">The sequence shown here is derived from an EMBL/GenBank/DDBJ whole genome shotgun (WGS) entry which is preliminary data.</text>
</comment>
<evidence type="ECO:0000313" key="1">
    <source>
        <dbReference type="EMBL" id="KAK9882705.1"/>
    </source>
</evidence>
<protein>
    <submittedName>
        <fullName evidence="1">Uncharacterized protein</fullName>
    </submittedName>
</protein>
<sequence length="170" mass="20082">MVVDCSSYVTQLLEQLIFYHSRVMDSDEEALLLLLLLRRRRRRRRQKRKFWVHPILQLREQHGQFHHLFMELRSDEEKFFNYFRMSMSQCPKGRGEGSRKAVDCSSAVNGSSSRCMPRNRSRAVDGTMEFHHAVDGLKRSRLLEQSCVRQRMNDFSLPRGRGFKQSVSTA</sequence>
<accession>A0AAW1UNT2</accession>
<evidence type="ECO:0000313" key="2">
    <source>
        <dbReference type="Proteomes" id="UP001431783"/>
    </source>
</evidence>
<reference evidence="1 2" key="1">
    <citation type="submission" date="2023-03" db="EMBL/GenBank/DDBJ databases">
        <title>Genome insight into feeding habits of ladybird beetles.</title>
        <authorList>
            <person name="Li H.-S."/>
            <person name="Huang Y.-H."/>
            <person name="Pang H."/>
        </authorList>
    </citation>
    <scope>NUCLEOTIDE SEQUENCE [LARGE SCALE GENOMIC DNA]</scope>
    <source>
        <strain evidence="1">SYSU_2023b</strain>
        <tissue evidence="1">Whole body</tissue>
    </source>
</reference>
<name>A0AAW1UNT2_9CUCU</name>
<dbReference type="EMBL" id="JARQZJ010000080">
    <property type="protein sequence ID" value="KAK9882705.1"/>
    <property type="molecule type" value="Genomic_DNA"/>
</dbReference>
<gene>
    <name evidence="1" type="ORF">WA026_022756</name>
</gene>
<dbReference type="Proteomes" id="UP001431783">
    <property type="component" value="Unassembled WGS sequence"/>
</dbReference>
<organism evidence="1 2">
    <name type="scientific">Henosepilachna vigintioctopunctata</name>
    <dbReference type="NCBI Taxonomy" id="420089"/>
    <lineage>
        <taxon>Eukaryota</taxon>
        <taxon>Metazoa</taxon>
        <taxon>Ecdysozoa</taxon>
        <taxon>Arthropoda</taxon>
        <taxon>Hexapoda</taxon>
        <taxon>Insecta</taxon>
        <taxon>Pterygota</taxon>
        <taxon>Neoptera</taxon>
        <taxon>Endopterygota</taxon>
        <taxon>Coleoptera</taxon>
        <taxon>Polyphaga</taxon>
        <taxon>Cucujiformia</taxon>
        <taxon>Coccinelloidea</taxon>
        <taxon>Coccinellidae</taxon>
        <taxon>Epilachninae</taxon>
        <taxon>Epilachnini</taxon>
        <taxon>Henosepilachna</taxon>
    </lineage>
</organism>
<keyword evidence="2" id="KW-1185">Reference proteome</keyword>
<proteinExistence type="predicted"/>
<dbReference type="AlphaFoldDB" id="A0AAW1UNT2"/>